<dbReference type="RefSeq" id="WP_006036145.1">
    <property type="nucleotide sequence ID" value="NZ_AEDD01000001.1"/>
</dbReference>
<dbReference type="STRING" id="717606.PaecuDRAFT_0127"/>
<dbReference type="OrthoDB" id="88184at2"/>
<dbReference type="Proteomes" id="UP000005387">
    <property type="component" value="Unassembled WGS sequence"/>
</dbReference>
<reference evidence="7 8" key="1">
    <citation type="submission" date="2010-07" db="EMBL/GenBank/DDBJ databases">
        <title>The draft genome of Paenibacillus curdlanolyticus YK9.</title>
        <authorList>
            <consortium name="US DOE Joint Genome Institute (JGI-PGF)"/>
            <person name="Lucas S."/>
            <person name="Copeland A."/>
            <person name="Lapidus A."/>
            <person name="Cheng J.-F."/>
            <person name="Bruce D."/>
            <person name="Goodwin L."/>
            <person name="Pitluck S."/>
            <person name="Land M.L."/>
            <person name="Hauser L."/>
            <person name="Chang Y.-J."/>
            <person name="Jeffries C."/>
            <person name="Anderson I.J."/>
            <person name="Johnson E."/>
            <person name="Loganathan U."/>
            <person name="Mulhopadhyay B."/>
            <person name="Kyrpides N."/>
            <person name="Woyke T.J."/>
        </authorList>
    </citation>
    <scope>NUCLEOTIDE SEQUENCE [LARGE SCALE GENOMIC DNA]</scope>
    <source>
        <strain evidence="7 8">YK9</strain>
    </source>
</reference>
<evidence type="ECO:0000256" key="4">
    <source>
        <dbReference type="ARBA" id="ARBA00023136"/>
    </source>
</evidence>
<dbReference type="AlphaFoldDB" id="E0I4T5"/>
<dbReference type="EMBL" id="AEDD01000001">
    <property type="protein sequence ID" value="EFM12616.1"/>
    <property type="molecule type" value="Genomic_DNA"/>
</dbReference>
<evidence type="ECO:0000313" key="8">
    <source>
        <dbReference type="Proteomes" id="UP000005387"/>
    </source>
</evidence>
<gene>
    <name evidence="7" type="ORF">PaecuDRAFT_0127</name>
</gene>
<evidence type="ECO:0000256" key="2">
    <source>
        <dbReference type="ARBA" id="ARBA00022692"/>
    </source>
</evidence>
<name>E0I4T5_9BACL</name>
<keyword evidence="4 6" id="KW-0472">Membrane</keyword>
<feature type="transmembrane region" description="Helical" evidence="6">
    <location>
        <begin position="30"/>
        <end position="47"/>
    </location>
</feature>
<keyword evidence="2 6" id="KW-0812">Transmembrane</keyword>
<accession>E0I4T5</accession>
<evidence type="ECO:0000256" key="3">
    <source>
        <dbReference type="ARBA" id="ARBA00022989"/>
    </source>
</evidence>
<protein>
    <submittedName>
        <fullName evidence="7">Toxin secretion/phage lysis holin</fullName>
    </submittedName>
</protein>
<evidence type="ECO:0000256" key="5">
    <source>
        <dbReference type="ARBA" id="ARBA00023600"/>
    </source>
</evidence>
<proteinExistence type="inferred from homology"/>
<feature type="transmembrane region" description="Helical" evidence="6">
    <location>
        <begin position="5"/>
        <end position="24"/>
    </location>
</feature>
<evidence type="ECO:0000256" key="1">
    <source>
        <dbReference type="ARBA" id="ARBA00004141"/>
    </source>
</evidence>
<comment type="subcellular location">
    <subcellularLocation>
        <location evidence="1">Membrane</location>
        <topology evidence="1">Multi-pass membrane protein</topology>
    </subcellularLocation>
</comment>
<dbReference type="InterPro" id="IPR006480">
    <property type="entry name" value="Phage_holin_4_1"/>
</dbReference>
<evidence type="ECO:0000313" key="7">
    <source>
        <dbReference type="EMBL" id="EFM12616.1"/>
    </source>
</evidence>
<keyword evidence="8" id="KW-1185">Reference proteome</keyword>
<dbReference type="Pfam" id="PF05105">
    <property type="entry name" value="Phage_holin_4_1"/>
    <property type="match status" value="1"/>
</dbReference>
<dbReference type="eggNOG" id="COG4824">
    <property type="taxonomic scope" value="Bacteria"/>
</dbReference>
<keyword evidence="3 6" id="KW-1133">Transmembrane helix</keyword>
<dbReference type="GO" id="GO:0016020">
    <property type="term" value="C:membrane"/>
    <property type="evidence" value="ECO:0007669"/>
    <property type="project" value="UniProtKB-SubCell"/>
</dbReference>
<evidence type="ECO:0000256" key="6">
    <source>
        <dbReference type="SAM" id="Phobius"/>
    </source>
</evidence>
<comment type="similarity">
    <text evidence="5">Belongs to the bacteriophage holin family. Cp-1 holin subfamily.</text>
</comment>
<sequence>MPLAWVCSIAGMFGYWAAIAFGVWPQSLTVLLVAMGIDYLTGIAASLKEKKGLNSNVGAWGLTRKGLTLLIILLAHQIDQLLQTNDTTMAAAIYFYLANELISITENYGRLGLPLPDKVRRIIEVLKDKDNTKGK</sequence>
<organism evidence="7 8">
    <name type="scientific">Paenibacillus curdlanolyticus YK9</name>
    <dbReference type="NCBI Taxonomy" id="717606"/>
    <lineage>
        <taxon>Bacteria</taxon>
        <taxon>Bacillati</taxon>
        <taxon>Bacillota</taxon>
        <taxon>Bacilli</taxon>
        <taxon>Bacillales</taxon>
        <taxon>Paenibacillaceae</taxon>
        <taxon>Paenibacillus</taxon>
    </lineage>
</organism>
<dbReference type="NCBIfam" id="TIGR01593">
    <property type="entry name" value="holin_tox_secr"/>
    <property type="match status" value="1"/>
</dbReference>